<proteinExistence type="predicted"/>
<dbReference type="PANTHER" id="PTHR35894:SF1">
    <property type="entry name" value="PHOSPHORIBULOKINASE _ URIDINE KINASE FAMILY"/>
    <property type="match status" value="1"/>
</dbReference>
<dbReference type="GO" id="GO:0016887">
    <property type="term" value="F:ATP hydrolysis activity"/>
    <property type="evidence" value="ECO:0007669"/>
    <property type="project" value="InterPro"/>
</dbReference>
<dbReference type="PANTHER" id="PTHR35894">
    <property type="entry name" value="GENERAL SECRETION PATHWAY PROTEIN A-RELATED"/>
    <property type="match status" value="1"/>
</dbReference>
<dbReference type="InterPro" id="IPR049945">
    <property type="entry name" value="AAA_22"/>
</dbReference>
<evidence type="ECO:0000313" key="2">
    <source>
        <dbReference type="EMBL" id="SFV75693.1"/>
    </source>
</evidence>
<name>A0A1W1D4Z4_9ZZZZ</name>
<reference evidence="2" key="1">
    <citation type="submission" date="2016-10" db="EMBL/GenBank/DDBJ databases">
        <authorList>
            <person name="de Groot N.N."/>
        </authorList>
    </citation>
    <scope>NUCLEOTIDE SEQUENCE</scope>
</reference>
<dbReference type="EMBL" id="FPHP01000045">
    <property type="protein sequence ID" value="SFV75693.1"/>
    <property type="molecule type" value="Genomic_DNA"/>
</dbReference>
<sequence length="270" mass="31691">MDENLFIDAKNVFLDTVNADEYIHLERISILYDSLKKSILKPLKMVLLYGKPGTGKSMFLSKLYKDLVTSEMVFFYKTPILDESEFFKILAQDILGVRYEDTLNFTHFMKIMSTKNLQSTPIILLDEAQLYPNTLMEKIRLLSDTRSVKFVIALHKTHKEDLIAKEHFQTRIWESIELKNATISEQGIYIQKKLLRANCYDVAHMFDKSSLKLIYQLTYGNYRTTHKLLFTLFEIYILYIQQNKKNKFSKTKISKKFIEMAAIHLGLIRG</sequence>
<dbReference type="InterPro" id="IPR003593">
    <property type="entry name" value="AAA+_ATPase"/>
</dbReference>
<dbReference type="SUPFAM" id="SSF52540">
    <property type="entry name" value="P-loop containing nucleoside triphosphate hydrolases"/>
    <property type="match status" value="1"/>
</dbReference>
<dbReference type="AlphaFoldDB" id="A0A1W1D4Z4"/>
<evidence type="ECO:0000259" key="1">
    <source>
        <dbReference type="SMART" id="SM00382"/>
    </source>
</evidence>
<dbReference type="InterPro" id="IPR052026">
    <property type="entry name" value="ExeA_AAA_ATPase_DNA-bind"/>
</dbReference>
<gene>
    <name evidence="2" type="ORF">MNB_SM-3-1129</name>
</gene>
<dbReference type="SMART" id="SM00382">
    <property type="entry name" value="AAA"/>
    <property type="match status" value="1"/>
</dbReference>
<protein>
    <submittedName>
        <fullName evidence="2">MSHA biogenesis protein MshM</fullName>
    </submittedName>
</protein>
<dbReference type="Pfam" id="PF13401">
    <property type="entry name" value="AAA_22"/>
    <property type="match status" value="1"/>
</dbReference>
<dbReference type="InterPro" id="IPR027417">
    <property type="entry name" value="P-loop_NTPase"/>
</dbReference>
<accession>A0A1W1D4Z4</accession>
<organism evidence="2">
    <name type="scientific">hydrothermal vent metagenome</name>
    <dbReference type="NCBI Taxonomy" id="652676"/>
    <lineage>
        <taxon>unclassified sequences</taxon>
        <taxon>metagenomes</taxon>
        <taxon>ecological metagenomes</taxon>
    </lineage>
</organism>
<feature type="domain" description="AAA+ ATPase" evidence="1">
    <location>
        <begin position="42"/>
        <end position="178"/>
    </location>
</feature>
<dbReference type="Gene3D" id="3.40.50.300">
    <property type="entry name" value="P-loop containing nucleotide triphosphate hydrolases"/>
    <property type="match status" value="1"/>
</dbReference>